<keyword evidence="2" id="KW-1185">Reference proteome</keyword>
<name>A0A9Q3FL79_9BASI</name>
<proteinExistence type="predicted"/>
<evidence type="ECO:0000313" key="2">
    <source>
        <dbReference type="Proteomes" id="UP000765509"/>
    </source>
</evidence>
<sequence>MNIVHKAGNINKNADDLSRWALPNKPDNPAYSPTNAGPQISIEGFNLTDVGTEFFEAVRESHRKDTNCHILTSLLEKYCKDTTLANSLDDIWKTSYDNGRLHLFDDILYNRSKNRCVMVLCSRILIKTVLI</sequence>
<accession>A0A9Q3FL79</accession>
<reference evidence="1" key="1">
    <citation type="submission" date="2021-03" db="EMBL/GenBank/DDBJ databases">
        <title>Draft genome sequence of rust myrtle Austropuccinia psidii MF-1, a brazilian biotype.</title>
        <authorList>
            <person name="Quecine M.C."/>
            <person name="Pachon D.M.R."/>
            <person name="Bonatelli M.L."/>
            <person name="Correr F.H."/>
            <person name="Franceschini L.M."/>
            <person name="Leite T.F."/>
            <person name="Margarido G.R.A."/>
            <person name="Almeida C.A."/>
            <person name="Ferrarezi J.A."/>
            <person name="Labate C.A."/>
        </authorList>
    </citation>
    <scope>NUCLEOTIDE SEQUENCE</scope>
    <source>
        <strain evidence="1">MF-1</strain>
    </source>
</reference>
<comment type="caution">
    <text evidence="1">The sequence shown here is derived from an EMBL/GenBank/DDBJ whole genome shotgun (WGS) entry which is preliminary data.</text>
</comment>
<dbReference type="Proteomes" id="UP000765509">
    <property type="component" value="Unassembled WGS sequence"/>
</dbReference>
<protein>
    <submittedName>
        <fullName evidence="1">Uncharacterized protein</fullName>
    </submittedName>
</protein>
<evidence type="ECO:0000313" key="1">
    <source>
        <dbReference type="EMBL" id="MBW0542251.1"/>
    </source>
</evidence>
<organism evidence="1 2">
    <name type="scientific">Austropuccinia psidii MF-1</name>
    <dbReference type="NCBI Taxonomy" id="1389203"/>
    <lineage>
        <taxon>Eukaryota</taxon>
        <taxon>Fungi</taxon>
        <taxon>Dikarya</taxon>
        <taxon>Basidiomycota</taxon>
        <taxon>Pucciniomycotina</taxon>
        <taxon>Pucciniomycetes</taxon>
        <taxon>Pucciniales</taxon>
        <taxon>Sphaerophragmiaceae</taxon>
        <taxon>Austropuccinia</taxon>
    </lineage>
</organism>
<gene>
    <name evidence="1" type="ORF">O181_081966</name>
</gene>
<dbReference type="EMBL" id="AVOT02046971">
    <property type="protein sequence ID" value="MBW0542251.1"/>
    <property type="molecule type" value="Genomic_DNA"/>
</dbReference>
<dbReference type="AlphaFoldDB" id="A0A9Q3FL79"/>